<keyword evidence="6 14" id="KW-0686">Riboflavin biosynthesis</keyword>
<evidence type="ECO:0000259" key="15">
    <source>
        <dbReference type="PROSITE" id="PS51747"/>
    </source>
</evidence>
<accession>A0ABS8N9J6</accession>
<evidence type="ECO:0000256" key="9">
    <source>
        <dbReference type="ARBA" id="ARBA00022857"/>
    </source>
</evidence>
<evidence type="ECO:0000313" key="17">
    <source>
        <dbReference type="Proteomes" id="UP001165422"/>
    </source>
</evidence>
<keyword evidence="7 14" id="KW-0479">Metal-binding</keyword>
<comment type="similarity">
    <text evidence="5 14">In the C-terminal section; belongs to the HTP reductase family.</text>
</comment>
<evidence type="ECO:0000256" key="13">
    <source>
        <dbReference type="ARBA" id="ARBA00049886"/>
    </source>
</evidence>
<comment type="caution">
    <text evidence="16">The sequence shown here is derived from an EMBL/GenBank/DDBJ whole genome shotgun (WGS) entry which is preliminary data.</text>
</comment>
<dbReference type="InterPro" id="IPR050765">
    <property type="entry name" value="Riboflavin_Biosynth_HTPR"/>
</dbReference>
<evidence type="ECO:0000256" key="11">
    <source>
        <dbReference type="ARBA" id="ARBA00023268"/>
    </source>
</evidence>
<dbReference type="GO" id="GO:0008703">
    <property type="term" value="F:5-amino-6-(5-phosphoribosylamino)uracil reductase activity"/>
    <property type="evidence" value="ECO:0007669"/>
    <property type="project" value="UniProtKB-EC"/>
</dbReference>
<keyword evidence="17" id="KW-1185">Reference proteome</keyword>
<dbReference type="InterPro" id="IPR002734">
    <property type="entry name" value="RibDG_C"/>
</dbReference>
<dbReference type="InterPro" id="IPR016192">
    <property type="entry name" value="APOBEC/CMP_deaminase_Zn-bd"/>
</dbReference>
<dbReference type="GO" id="GO:0008835">
    <property type="term" value="F:diaminohydroxyphosphoribosylaminopyrimidine deaminase activity"/>
    <property type="evidence" value="ECO:0007669"/>
    <property type="project" value="UniProtKB-EC"/>
</dbReference>
<reference evidence="16" key="1">
    <citation type="submission" date="2021-11" db="EMBL/GenBank/DDBJ databases">
        <authorList>
            <person name="Qingchun L."/>
            <person name="Dong Z."/>
            <person name="Zongwei Q."/>
            <person name="Jia Z."/>
            <person name="Duotao L."/>
        </authorList>
    </citation>
    <scope>NUCLEOTIDE SEQUENCE</scope>
    <source>
        <strain evidence="16">WLY-B-L2</strain>
    </source>
</reference>
<comment type="pathway">
    <text evidence="3 14">Cofactor biosynthesis; riboflavin biosynthesis; 5-amino-6-(D-ribitylamino)uracil from GTP: step 3/4.</text>
</comment>
<evidence type="ECO:0000313" key="16">
    <source>
        <dbReference type="EMBL" id="MCC9296483.1"/>
    </source>
</evidence>
<evidence type="ECO:0000256" key="8">
    <source>
        <dbReference type="ARBA" id="ARBA00022833"/>
    </source>
</evidence>
<protein>
    <recommendedName>
        <fullName evidence="14">Riboflavin biosynthesis protein RibD</fullName>
    </recommendedName>
    <domain>
        <recommendedName>
            <fullName evidence="14">Diaminohydroxyphosphoribosylaminopyrimidine deaminase</fullName>
            <shortName evidence="14">DRAP deaminase</shortName>
            <ecNumber evidence="14">3.5.4.26</ecNumber>
        </recommendedName>
        <alternativeName>
            <fullName evidence="14">Riboflavin-specific deaminase</fullName>
        </alternativeName>
    </domain>
    <domain>
        <recommendedName>
            <fullName evidence="14">5-amino-6-(5-phosphoribosylamino)uracil reductase</fullName>
            <ecNumber evidence="14">1.1.1.193</ecNumber>
        </recommendedName>
        <alternativeName>
            <fullName evidence="14">HTP reductase</fullName>
        </alternativeName>
    </domain>
</protein>
<comment type="cofactor">
    <cofactor evidence="14">
        <name>Zn(2+)</name>
        <dbReference type="ChEBI" id="CHEBI:29105"/>
    </cofactor>
    <text evidence="14">Binds 1 zinc ion.</text>
</comment>
<dbReference type="SUPFAM" id="SSF53597">
    <property type="entry name" value="Dihydrofolate reductase-like"/>
    <property type="match status" value="1"/>
</dbReference>
<dbReference type="EC" id="3.5.4.26" evidence="14"/>
<evidence type="ECO:0000256" key="4">
    <source>
        <dbReference type="ARBA" id="ARBA00005259"/>
    </source>
</evidence>
<dbReference type="RefSeq" id="WP_150358781.1">
    <property type="nucleotide sequence ID" value="NZ_JAJJPB010000033.1"/>
</dbReference>
<dbReference type="Gene3D" id="3.40.430.10">
    <property type="entry name" value="Dihydrofolate Reductase, subunit A"/>
    <property type="match status" value="1"/>
</dbReference>
<keyword evidence="9 14" id="KW-0521">NADP</keyword>
<comment type="catalytic activity">
    <reaction evidence="13 14">
        <text>2,5-diamino-6-hydroxy-4-(5-phosphoribosylamino)-pyrimidine + H2O + H(+) = 5-amino-6-(5-phospho-D-ribosylamino)uracil + NH4(+)</text>
        <dbReference type="Rhea" id="RHEA:21868"/>
        <dbReference type="ChEBI" id="CHEBI:15377"/>
        <dbReference type="ChEBI" id="CHEBI:15378"/>
        <dbReference type="ChEBI" id="CHEBI:28938"/>
        <dbReference type="ChEBI" id="CHEBI:58453"/>
        <dbReference type="ChEBI" id="CHEBI:58614"/>
        <dbReference type="EC" id="3.5.4.26"/>
    </reaction>
</comment>
<evidence type="ECO:0000256" key="12">
    <source>
        <dbReference type="ARBA" id="ARBA00049861"/>
    </source>
</evidence>
<evidence type="ECO:0000256" key="1">
    <source>
        <dbReference type="ARBA" id="ARBA00002151"/>
    </source>
</evidence>
<keyword evidence="14 16" id="KW-0378">Hydrolase</keyword>
<sequence length="365" mass="39879">MEDSKYMRYAIALARKGEGWVNPNPMVGAVVVKENRIIGEGYHEVCGKPHAERNALASCIESAKGATLYVTLEPCCHYGRTPPCTDAIIKAGITKVVVGSSDPNPKVSGKGISILRRAGIVVKEGVLKEKCDELNTVFFHYIVTGTPYVVMKYAMTADGKIATVTGDSKWVTGKAARKHVQQLRHKYSAIMVGIGTVLKDDPLLTCRLKNSRNPIRIICDSHLRIPMDSQICRTAKEVHTILATTVTDETKISKLKSLGITVLTVSGKDEMVNLPILMQKLGQLEIDSILLEGGSALNYSALKADLVQEVYAYIAPKIFGGKDAKTPVEGDGVLSPEQCFQFTAPEISVLDGDLMLRFKFVRRKV</sequence>
<dbReference type="InterPro" id="IPR016193">
    <property type="entry name" value="Cytidine_deaminase-like"/>
</dbReference>
<dbReference type="NCBIfam" id="TIGR00227">
    <property type="entry name" value="ribD_Cterm"/>
    <property type="match status" value="1"/>
</dbReference>
<proteinExistence type="inferred from homology"/>
<dbReference type="Pfam" id="PF01872">
    <property type="entry name" value="RibD_C"/>
    <property type="match status" value="1"/>
</dbReference>
<name>A0ABS8N9J6_9CLOT</name>
<evidence type="ECO:0000256" key="10">
    <source>
        <dbReference type="ARBA" id="ARBA00023002"/>
    </source>
</evidence>
<dbReference type="InterPro" id="IPR024072">
    <property type="entry name" value="DHFR-like_dom_sf"/>
</dbReference>
<evidence type="ECO:0000256" key="5">
    <source>
        <dbReference type="ARBA" id="ARBA00007417"/>
    </source>
</evidence>
<dbReference type="PANTHER" id="PTHR38011">
    <property type="entry name" value="DIHYDROFOLATE REDUCTASE FAMILY PROTEIN (AFU_ORTHOLOGUE AFUA_8G06820)"/>
    <property type="match status" value="1"/>
</dbReference>
<gene>
    <name evidence="16" type="primary">ribD</name>
    <name evidence="16" type="ORF">LN736_16680</name>
</gene>
<dbReference type="InterPro" id="IPR004794">
    <property type="entry name" value="Eubact_RibD"/>
</dbReference>
<keyword evidence="11" id="KW-0511">Multifunctional enzyme</keyword>
<dbReference type="InterPro" id="IPR011549">
    <property type="entry name" value="RibD_C"/>
</dbReference>
<organism evidence="16 17">
    <name type="scientific">Clostridium aromativorans</name>
    <dbReference type="NCBI Taxonomy" id="2836848"/>
    <lineage>
        <taxon>Bacteria</taxon>
        <taxon>Bacillati</taxon>
        <taxon>Bacillota</taxon>
        <taxon>Clostridia</taxon>
        <taxon>Eubacteriales</taxon>
        <taxon>Clostridiaceae</taxon>
        <taxon>Clostridium</taxon>
    </lineage>
</organism>
<dbReference type="Gene3D" id="3.40.140.10">
    <property type="entry name" value="Cytidine Deaminase, domain 2"/>
    <property type="match status" value="1"/>
</dbReference>
<evidence type="ECO:0000256" key="14">
    <source>
        <dbReference type="PIRNR" id="PIRNR006769"/>
    </source>
</evidence>
<dbReference type="InterPro" id="IPR002125">
    <property type="entry name" value="CMP_dCMP_dom"/>
</dbReference>
<keyword evidence="8 14" id="KW-0862">Zinc</keyword>
<dbReference type="CDD" id="cd01284">
    <property type="entry name" value="Riboflavin_deaminase-reductase"/>
    <property type="match status" value="1"/>
</dbReference>
<dbReference type="EMBL" id="JAJJPB010000033">
    <property type="protein sequence ID" value="MCC9296483.1"/>
    <property type="molecule type" value="Genomic_DNA"/>
</dbReference>
<dbReference type="Proteomes" id="UP001165422">
    <property type="component" value="Unassembled WGS sequence"/>
</dbReference>
<dbReference type="EC" id="1.1.1.193" evidence="14"/>
<comment type="pathway">
    <text evidence="2 14">Cofactor biosynthesis; riboflavin biosynthesis; 5-amino-6-(D-ribitylamino)uracil from GTP: step 2/4.</text>
</comment>
<dbReference type="PROSITE" id="PS51747">
    <property type="entry name" value="CYT_DCMP_DEAMINASES_2"/>
    <property type="match status" value="1"/>
</dbReference>
<comment type="similarity">
    <text evidence="4 14">In the N-terminal section; belongs to the cytidine and deoxycytidylate deaminase family.</text>
</comment>
<evidence type="ECO:0000256" key="7">
    <source>
        <dbReference type="ARBA" id="ARBA00022723"/>
    </source>
</evidence>
<comment type="catalytic activity">
    <reaction evidence="12 14">
        <text>5-amino-6-(5-phospho-D-ribitylamino)uracil + NADP(+) = 5-amino-6-(5-phospho-D-ribosylamino)uracil + NADPH + H(+)</text>
        <dbReference type="Rhea" id="RHEA:17845"/>
        <dbReference type="ChEBI" id="CHEBI:15378"/>
        <dbReference type="ChEBI" id="CHEBI:57783"/>
        <dbReference type="ChEBI" id="CHEBI:58349"/>
        <dbReference type="ChEBI" id="CHEBI:58421"/>
        <dbReference type="ChEBI" id="CHEBI:58453"/>
        <dbReference type="EC" id="1.1.1.193"/>
    </reaction>
</comment>
<dbReference type="PIRSF" id="PIRSF006769">
    <property type="entry name" value="RibD"/>
    <property type="match status" value="1"/>
</dbReference>
<comment type="function">
    <text evidence="1 14">Converts 2,5-diamino-6-(ribosylamino)-4(3h)-pyrimidinone 5'-phosphate into 5-amino-6-(ribosylamino)-2,4(1h,3h)-pyrimidinedione 5'-phosphate.</text>
</comment>
<evidence type="ECO:0000256" key="3">
    <source>
        <dbReference type="ARBA" id="ARBA00004910"/>
    </source>
</evidence>
<dbReference type="NCBIfam" id="TIGR00326">
    <property type="entry name" value="eubact_ribD"/>
    <property type="match status" value="1"/>
</dbReference>
<evidence type="ECO:0000256" key="6">
    <source>
        <dbReference type="ARBA" id="ARBA00022619"/>
    </source>
</evidence>
<keyword evidence="10 14" id="KW-0560">Oxidoreductase</keyword>
<dbReference type="PANTHER" id="PTHR38011:SF7">
    <property type="entry name" value="2,5-DIAMINO-6-RIBOSYLAMINO-4(3H)-PYRIMIDINONE 5'-PHOSPHATE REDUCTASE"/>
    <property type="match status" value="1"/>
</dbReference>
<evidence type="ECO:0000256" key="2">
    <source>
        <dbReference type="ARBA" id="ARBA00004882"/>
    </source>
</evidence>
<dbReference type="Pfam" id="PF00383">
    <property type="entry name" value="dCMP_cyt_deam_1"/>
    <property type="match status" value="1"/>
</dbReference>
<dbReference type="PROSITE" id="PS00903">
    <property type="entry name" value="CYT_DCMP_DEAMINASES_1"/>
    <property type="match status" value="1"/>
</dbReference>
<feature type="domain" description="CMP/dCMP-type deaminase" evidence="15">
    <location>
        <begin position="1"/>
        <end position="122"/>
    </location>
</feature>
<dbReference type="SUPFAM" id="SSF53927">
    <property type="entry name" value="Cytidine deaminase-like"/>
    <property type="match status" value="1"/>
</dbReference>